<feature type="transmembrane region" description="Helical" evidence="1">
    <location>
        <begin position="12"/>
        <end position="32"/>
    </location>
</feature>
<evidence type="ECO:0000313" key="4">
    <source>
        <dbReference type="Proteomes" id="UP000215027"/>
    </source>
</evidence>
<evidence type="ECO:0000313" key="3">
    <source>
        <dbReference type="EMBL" id="CUS04479.2"/>
    </source>
</evidence>
<dbReference type="PANTHER" id="PTHR35535:SF2">
    <property type="entry name" value="DUF306 DOMAIN-CONTAINING PROTEIN"/>
    <property type="match status" value="1"/>
</dbReference>
<dbReference type="Proteomes" id="UP000215027">
    <property type="component" value="Chromosome I"/>
</dbReference>
<dbReference type="PANTHER" id="PTHR35535">
    <property type="entry name" value="HEAT SHOCK PROTEIN HSLJ"/>
    <property type="match status" value="1"/>
</dbReference>
<evidence type="ECO:0000259" key="2">
    <source>
        <dbReference type="Pfam" id="PF03724"/>
    </source>
</evidence>
<organism evidence="3 4">
    <name type="scientific">Candidatus Promineifilum breve</name>
    <dbReference type="NCBI Taxonomy" id="1806508"/>
    <lineage>
        <taxon>Bacteria</taxon>
        <taxon>Bacillati</taxon>
        <taxon>Chloroflexota</taxon>
        <taxon>Ardenticatenia</taxon>
        <taxon>Candidatus Promineifilales</taxon>
        <taxon>Candidatus Promineifilaceae</taxon>
        <taxon>Candidatus Promineifilum</taxon>
    </lineage>
</organism>
<keyword evidence="1" id="KW-0472">Membrane</keyword>
<feature type="domain" description="DUF306" evidence="2">
    <location>
        <begin position="758"/>
        <end position="863"/>
    </location>
</feature>
<accession>A0A160T4W5</accession>
<feature type="domain" description="DUF306" evidence="2">
    <location>
        <begin position="650"/>
        <end position="736"/>
    </location>
</feature>
<dbReference type="Pfam" id="PF03724">
    <property type="entry name" value="META"/>
    <property type="match status" value="4"/>
</dbReference>
<dbReference type="InterPro" id="IPR053147">
    <property type="entry name" value="Hsp_HslJ-like"/>
</dbReference>
<protein>
    <recommendedName>
        <fullName evidence="2">DUF306 domain-containing protein</fullName>
    </recommendedName>
</protein>
<dbReference type="AlphaFoldDB" id="A0A160T4W5"/>
<keyword evidence="1" id="KW-1133">Transmembrane helix</keyword>
<keyword evidence="1" id="KW-0812">Transmembrane</keyword>
<feature type="domain" description="DUF306" evidence="2">
    <location>
        <begin position="385"/>
        <end position="475"/>
    </location>
</feature>
<sequence length="867" mass="89315">MNNNEQTNRDPRVILAGLVLALQIIGLLWLLLFARDRLAAFSGEAPTTDVVAQATVAATEEATEAPAVDTAATTEAEAALTSATATAEAAAAETAAMADAALLPEEVAVDTTALEAAGLADADQLPTWVATLVPGAAADAAAGRPALPPHLLLNFVDPQNPDAEPAAPDMIDLNQPQVRVIPIATLLSLLEQSGDAAGQEALDDLLSLLEQQPDPAEAGVPVPPVLGQAVQNFVAQTDYRAFGGGQGIGYVTHISGQNVVPVTNESGLNYVYQGVTADGEQYVFLSWPLDADFLPETVDDAADQVEMLASNPAGYYTDLQEQVNTNDGAAGLRPSLRMLTALVGALSLRGQVAEVDESALVQVSTEDATGITWNWTGSAAADGAETAVETPQNYQLVLWPDGTYSLRADCNVGGGVYTVDADGTIELQPGALSRAFCPEGSRDTEFVQSLLAARAVAFNESGDMVLTLEDGGTMTLANAGAAETEAVAEAEEQPAADGAGLAGLTLQWPGYTNAAGETVTVDNPENYLITLLPDGTFNVVADCNVGGGSYTYSADGVLTLGPIRTTLMACPEGSQGSAFLAFLESVSGVVVADDGAITMTAADGGSTTFVNLPEAEAPAGEVAEQPAGEPGNILWQWTGAVPTDGTAITVANPELYTLALLDDGSYVFRADCNSGTGQYTLDGTTLTLLPGIMTLVACDADSLSDLYLGFLGQVASFGLGEDGVLVLTLADGSTLAFANGGPFVAESGTGGETETADALAGRGWQWTHFRDAKQDYDVTGTYTITFNADGTASVVADCNQGNGTYRIDDTNLTISILATTRVACPAGSLGDSFIEYLNQAGTFAFSDTTLNVILMADGGTMTFVEIP</sequence>
<dbReference type="InterPro" id="IPR005184">
    <property type="entry name" value="DUF306_Meta_HslJ"/>
</dbReference>
<gene>
    <name evidence="3" type="ORF">CFX0092_A2601</name>
</gene>
<dbReference type="KEGG" id="pbf:CFX0092_A2601"/>
<name>A0A160T4W5_9CHLR</name>
<reference evidence="3" key="1">
    <citation type="submission" date="2016-01" db="EMBL/GenBank/DDBJ databases">
        <authorList>
            <person name="Mcilroy J.S."/>
            <person name="Karst M S."/>
            <person name="Albertsen M."/>
        </authorList>
    </citation>
    <scope>NUCLEOTIDE SEQUENCE</scope>
    <source>
        <strain evidence="3">Cfx-K</strain>
    </source>
</reference>
<feature type="domain" description="DUF306" evidence="2">
    <location>
        <begin position="515"/>
        <end position="607"/>
    </location>
</feature>
<dbReference type="OrthoDB" id="9803467at2"/>
<keyword evidence="4" id="KW-1185">Reference proteome</keyword>
<dbReference type="RefSeq" id="WP_095043808.1">
    <property type="nucleotide sequence ID" value="NZ_LN890655.1"/>
</dbReference>
<evidence type="ECO:0000256" key="1">
    <source>
        <dbReference type="SAM" id="Phobius"/>
    </source>
</evidence>
<dbReference type="Gene3D" id="2.40.128.270">
    <property type="match status" value="4"/>
</dbReference>
<dbReference type="EMBL" id="LN890655">
    <property type="protein sequence ID" value="CUS04479.2"/>
    <property type="molecule type" value="Genomic_DNA"/>
</dbReference>
<dbReference type="InterPro" id="IPR038670">
    <property type="entry name" value="HslJ-like_sf"/>
</dbReference>
<proteinExistence type="predicted"/>